<dbReference type="Proteomes" id="UP000646548">
    <property type="component" value="Unassembled WGS sequence"/>
</dbReference>
<proteinExistence type="predicted"/>
<organism evidence="2 3">
    <name type="scientific">Oryzias melastigma</name>
    <name type="common">Marine medaka</name>
    <dbReference type="NCBI Taxonomy" id="30732"/>
    <lineage>
        <taxon>Eukaryota</taxon>
        <taxon>Metazoa</taxon>
        <taxon>Chordata</taxon>
        <taxon>Craniata</taxon>
        <taxon>Vertebrata</taxon>
        <taxon>Euteleostomi</taxon>
        <taxon>Actinopterygii</taxon>
        <taxon>Neopterygii</taxon>
        <taxon>Teleostei</taxon>
        <taxon>Neoteleostei</taxon>
        <taxon>Acanthomorphata</taxon>
        <taxon>Ovalentaria</taxon>
        <taxon>Atherinomorphae</taxon>
        <taxon>Beloniformes</taxon>
        <taxon>Adrianichthyidae</taxon>
        <taxon>Oryziinae</taxon>
        <taxon>Oryzias</taxon>
    </lineage>
</organism>
<reference evidence="2" key="1">
    <citation type="journal article" name="BMC Genomics">
        <title>Long-read sequencing and de novo genome assembly of marine medaka (Oryzias melastigma).</title>
        <authorList>
            <person name="Liang P."/>
            <person name="Saqib H.S.A."/>
            <person name="Ni X."/>
            <person name="Shen Y."/>
        </authorList>
    </citation>
    <scope>NUCLEOTIDE SEQUENCE</scope>
    <source>
        <strain evidence="2">Bigg-433</strain>
    </source>
</reference>
<name>A0A834L0W4_ORYME</name>
<protein>
    <submittedName>
        <fullName evidence="2">Uncharacterized protein</fullName>
    </submittedName>
</protein>
<feature type="region of interest" description="Disordered" evidence="1">
    <location>
        <begin position="81"/>
        <end position="106"/>
    </location>
</feature>
<evidence type="ECO:0000256" key="1">
    <source>
        <dbReference type="SAM" id="MobiDB-lite"/>
    </source>
</evidence>
<evidence type="ECO:0000313" key="3">
    <source>
        <dbReference type="Proteomes" id="UP000646548"/>
    </source>
</evidence>
<comment type="caution">
    <text evidence="2">The sequence shown here is derived from an EMBL/GenBank/DDBJ whole genome shotgun (WGS) entry which is preliminary data.</text>
</comment>
<sequence>MSAHHATKTALQRGSFSCSQVRLSLGLGEHASLSGRLEWGRGGGERRAGTSALESSRVNSLRGLQLVEGVILPSVTAVPEHMSSAAAARPSSLQSSPGRSERDSAGVVVSTLTQKAASVCGVRLQHAGVSSQRRR</sequence>
<feature type="region of interest" description="Disordered" evidence="1">
    <location>
        <begin position="36"/>
        <end position="55"/>
    </location>
</feature>
<evidence type="ECO:0000313" key="2">
    <source>
        <dbReference type="EMBL" id="KAF6737711.1"/>
    </source>
</evidence>
<dbReference type="EMBL" id="WKFB01000050">
    <property type="protein sequence ID" value="KAF6737711.1"/>
    <property type="molecule type" value="Genomic_DNA"/>
</dbReference>
<dbReference type="AlphaFoldDB" id="A0A834L0W4"/>
<accession>A0A834L0W4</accession>
<gene>
    <name evidence="2" type="ORF">FQA47_013005</name>
</gene>